<dbReference type="EMBL" id="JBALHR010000008">
    <property type="protein sequence ID" value="MEH7829189.1"/>
    <property type="molecule type" value="Genomic_DNA"/>
</dbReference>
<name>A0ABU8BWX4_9RHOB</name>
<organism evidence="2 3">
    <name type="scientific">Gemmobacter denitrificans</name>
    <dbReference type="NCBI Taxonomy" id="3123040"/>
    <lineage>
        <taxon>Bacteria</taxon>
        <taxon>Pseudomonadati</taxon>
        <taxon>Pseudomonadota</taxon>
        <taxon>Alphaproteobacteria</taxon>
        <taxon>Rhodobacterales</taxon>
        <taxon>Paracoccaceae</taxon>
        <taxon>Gemmobacter</taxon>
    </lineage>
</organism>
<dbReference type="Proteomes" id="UP001431963">
    <property type="component" value="Unassembled WGS sequence"/>
</dbReference>
<evidence type="ECO:0000256" key="1">
    <source>
        <dbReference type="SAM" id="Phobius"/>
    </source>
</evidence>
<feature type="transmembrane region" description="Helical" evidence="1">
    <location>
        <begin position="51"/>
        <end position="69"/>
    </location>
</feature>
<keyword evidence="3" id="KW-1185">Reference proteome</keyword>
<keyword evidence="1" id="KW-0812">Transmembrane</keyword>
<reference evidence="2" key="1">
    <citation type="submission" date="2024-02" db="EMBL/GenBank/DDBJ databases">
        <title>Genome sequences of strain Gemmobacter sp. JM10B15.</title>
        <authorList>
            <person name="Zhang M."/>
        </authorList>
    </citation>
    <scope>NUCLEOTIDE SEQUENCE</scope>
    <source>
        <strain evidence="2">JM10B15</strain>
    </source>
</reference>
<proteinExistence type="predicted"/>
<gene>
    <name evidence="2" type="ORF">V6590_13615</name>
</gene>
<keyword evidence="1" id="KW-0472">Membrane</keyword>
<keyword evidence="1" id="KW-1133">Transmembrane helix</keyword>
<protein>
    <submittedName>
        <fullName evidence="2">Uncharacterized protein</fullName>
    </submittedName>
</protein>
<evidence type="ECO:0000313" key="3">
    <source>
        <dbReference type="Proteomes" id="UP001431963"/>
    </source>
</evidence>
<sequence length="127" mass="13726">MPLPPNLWLDAAALGAAAILLIHVVQGGRDHHRPMQASPIPEPDKAVWSVLWHLTSALLGLMTASLWAAARGRAELAFLPLGVALSFTARFLTESLRRFGCPWALPQWTLFALLSALIGAGLHLPPR</sequence>
<feature type="transmembrane region" description="Helical" evidence="1">
    <location>
        <begin position="105"/>
        <end position="124"/>
    </location>
</feature>
<comment type="caution">
    <text evidence="2">The sequence shown here is derived from an EMBL/GenBank/DDBJ whole genome shotgun (WGS) entry which is preliminary data.</text>
</comment>
<dbReference type="RefSeq" id="WP_335423991.1">
    <property type="nucleotide sequence ID" value="NZ_JBALHR010000008.1"/>
</dbReference>
<accession>A0ABU8BWX4</accession>
<feature type="transmembrane region" description="Helical" evidence="1">
    <location>
        <begin position="76"/>
        <end position="93"/>
    </location>
</feature>
<evidence type="ECO:0000313" key="2">
    <source>
        <dbReference type="EMBL" id="MEH7829189.1"/>
    </source>
</evidence>